<dbReference type="AlphaFoldDB" id="A0A9N8F4Z6"/>
<proteinExistence type="predicted"/>
<dbReference type="Proteomes" id="UP001153069">
    <property type="component" value="Unassembled WGS sequence"/>
</dbReference>
<accession>A0A9N8F4Z6</accession>
<sequence>MSSASSIPEEINEFFTKATPLWKVSGDDYDGGPKGFLDSLRKYHKDHPEVDYFALLESTLPEVPESLNRFGKGHFDFTDVNMDETMKVYAKALKFLTSSQEELSTRVVDLLVNRKLISDVTPLRGKDPESIMAHFSSILQEDPPEQQAYRYIQNKHFLAIVALYILALTFPDEKSLPKVVQGIFERLKKSSDPQSLDNENYGGECDDFFEDMSCFNRLHGNLCDLTALAQSSYKKQGSDSSSSGSPVEQLVDWTIRVADNSYYENRNNLVYDLYDTTYDHVAELDPVLTVRKAHDWMQRAFPQEGEGWSHRTAAMAYLLGQGVKELSEQDVTELTPTIQAAMDYFVDKETNAVKENSCECQDESEFREAHRIIATKLGLPGGDKKRKAEDSNP</sequence>
<evidence type="ECO:0000313" key="1">
    <source>
        <dbReference type="EMBL" id="CAB9530825.1"/>
    </source>
</evidence>
<dbReference type="EMBL" id="CAICTM010003062">
    <property type="protein sequence ID" value="CAB9530825.1"/>
    <property type="molecule type" value="Genomic_DNA"/>
</dbReference>
<keyword evidence="2" id="KW-1185">Reference proteome</keyword>
<protein>
    <submittedName>
        <fullName evidence="1">Uncharacterized protein</fullName>
    </submittedName>
</protein>
<gene>
    <name evidence="1" type="ORF">SEMRO_3064_G343040.1</name>
</gene>
<evidence type="ECO:0000313" key="2">
    <source>
        <dbReference type="Proteomes" id="UP001153069"/>
    </source>
</evidence>
<comment type="caution">
    <text evidence="1">The sequence shown here is derived from an EMBL/GenBank/DDBJ whole genome shotgun (WGS) entry which is preliminary data.</text>
</comment>
<reference evidence="1" key="1">
    <citation type="submission" date="2020-06" db="EMBL/GenBank/DDBJ databases">
        <authorList>
            <consortium name="Plant Systems Biology data submission"/>
        </authorList>
    </citation>
    <scope>NUCLEOTIDE SEQUENCE</scope>
    <source>
        <strain evidence="1">D6</strain>
    </source>
</reference>
<organism evidence="1 2">
    <name type="scientific">Seminavis robusta</name>
    <dbReference type="NCBI Taxonomy" id="568900"/>
    <lineage>
        <taxon>Eukaryota</taxon>
        <taxon>Sar</taxon>
        <taxon>Stramenopiles</taxon>
        <taxon>Ochrophyta</taxon>
        <taxon>Bacillariophyta</taxon>
        <taxon>Bacillariophyceae</taxon>
        <taxon>Bacillariophycidae</taxon>
        <taxon>Naviculales</taxon>
        <taxon>Naviculaceae</taxon>
        <taxon>Seminavis</taxon>
    </lineage>
</organism>
<name>A0A9N8F4Z6_9STRA</name>